<name>A0A378FSB3_KLEPN</name>
<keyword evidence="1" id="KW-1133">Transmembrane helix</keyword>
<dbReference type="AlphaFoldDB" id="A0A378FSB3"/>
<reference evidence="2 3" key="1">
    <citation type="submission" date="2018-06" db="EMBL/GenBank/DDBJ databases">
        <authorList>
            <consortium name="Pathogen Informatics"/>
            <person name="Doyle S."/>
        </authorList>
    </citation>
    <scope>NUCLEOTIDE SEQUENCE [LARGE SCALE GENOMIC DNA]</scope>
    <source>
        <strain evidence="2 3">NCTC9617</strain>
    </source>
</reference>
<feature type="transmembrane region" description="Helical" evidence="1">
    <location>
        <begin position="21"/>
        <end position="48"/>
    </location>
</feature>
<dbReference type="Proteomes" id="UP000255167">
    <property type="component" value="Unassembled WGS sequence"/>
</dbReference>
<dbReference type="EMBL" id="UGNC01000005">
    <property type="protein sequence ID" value="STW46058.1"/>
    <property type="molecule type" value="Genomic_DNA"/>
</dbReference>
<evidence type="ECO:0000256" key="1">
    <source>
        <dbReference type="SAM" id="Phobius"/>
    </source>
</evidence>
<accession>A0A378FSB3</accession>
<proteinExistence type="predicted"/>
<keyword evidence="1" id="KW-0812">Transmembrane</keyword>
<evidence type="ECO:0000313" key="3">
    <source>
        <dbReference type="Proteomes" id="UP000255167"/>
    </source>
</evidence>
<evidence type="ECO:0000313" key="2">
    <source>
        <dbReference type="EMBL" id="STW46058.1"/>
    </source>
</evidence>
<keyword evidence="1" id="KW-0472">Membrane</keyword>
<organism evidence="2 3">
    <name type="scientific">Klebsiella pneumoniae</name>
    <dbReference type="NCBI Taxonomy" id="573"/>
    <lineage>
        <taxon>Bacteria</taxon>
        <taxon>Pseudomonadati</taxon>
        <taxon>Pseudomonadota</taxon>
        <taxon>Gammaproteobacteria</taxon>
        <taxon>Enterobacterales</taxon>
        <taxon>Enterobacteriaceae</taxon>
        <taxon>Klebsiella/Raoultella group</taxon>
        <taxon>Klebsiella</taxon>
        <taxon>Klebsiella pneumoniae complex</taxon>
    </lineage>
</organism>
<sequence length="54" mass="5995">MGRLRRLRDLYDAHILGVGIAATFELIVTLLAIFELLVFMGVVAPGLLLEPLHH</sequence>
<protein>
    <submittedName>
        <fullName evidence="2">Ethanolamine permease</fullName>
    </submittedName>
</protein>
<gene>
    <name evidence="2" type="ORF">NCTC9617_02558</name>
</gene>